<dbReference type="PROSITE" id="PS00086">
    <property type="entry name" value="CYTOCHROME_P450"/>
    <property type="match status" value="1"/>
</dbReference>
<evidence type="ECO:0000256" key="6">
    <source>
        <dbReference type="ARBA" id="ARBA00023033"/>
    </source>
</evidence>
<dbReference type="STRING" id="380248.SAMN05216251_10534"/>
<evidence type="ECO:0000256" key="3">
    <source>
        <dbReference type="ARBA" id="ARBA00022723"/>
    </source>
</evidence>
<accession>A0A1I2D1C9</accession>
<gene>
    <name evidence="8" type="ORF">SAMN05216251_10534</name>
</gene>
<dbReference type="PRINTS" id="PR00359">
    <property type="entry name" value="BP450"/>
</dbReference>
<evidence type="ECO:0000256" key="2">
    <source>
        <dbReference type="ARBA" id="ARBA00022617"/>
    </source>
</evidence>
<evidence type="ECO:0000256" key="1">
    <source>
        <dbReference type="ARBA" id="ARBA00010617"/>
    </source>
</evidence>
<dbReference type="GO" id="GO:0004497">
    <property type="term" value="F:monooxygenase activity"/>
    <property type="evidence" value="ECO:0007669"/>
    <property type="project" value="UniProtKB-KW"/>
</dbReference>
<evidence type="ECO:0000313" key="8">
    <source>
        <dbReference type="EMBL" id="SFE74377.1"/>
    </source>
</evidence>
<dbReference type="FunFam" id="1.10.630.10:FF:000018">
    <property type="entry name" value="Cytochrome P450 monooxygenase"/>
    <property type="match status" value="1"/>
</dbReference>
<dbReference type="PANTHER" id="PTHR46696:SF1">
    <property type="entry name" value="CYTOCHROME P450 YJIB-RELATED"/>
    <property type="match status" value="1"/>
</dbReference>
<evidence type="ECO:0000256" key="4">
    <source>
        <dbReference type="ARBA" id="ARBA00023002"/>
    </source>
</evidence>
<dbReference type="EMBL" id="FONG01000005">
    <property type="protein sequence ID" value="SFE74377.1"/>
    <property type="molecule type" value="Genomic_DNA"/>
</dbReference>
<dbReference type="GO" id="GO:0005506">
    <property type="term" value="F:iron ion binding"/>
    <property type="evidence" value="ECO:0007669"/>
    <property type="project" value="InterPro"/>
</dbReference>
<comment type="similarity">
    <text evidence="1 7">Belongs to the cytochrome P450 family.</text>
</comment>
<dbReference type="InterPro" id="IPR036396">
    <property type="entry name" value="Cyt_P450_sf"/>
</dbReference>
<dbReference type="GO" id="GO:0020037">
    <property type="term" value="F:heme binding"/>
    <property type="evidence" value="ECO:0007669"/>
    <property type="project" value="InterPro"/>
</dbReference>
<dbReference type="InterPro" id="IPR001128">
    <property type="entry name" value="Cyt_P450"/>
</dbReference>
<evidence type="ECO:0000256" key="5">
    <source>
        <dbReference type="ARBA" id="ARBA00023004"/>
    </source>
</evidence>
<dbReference type="GO" id="GO:0016705">
    <property type="term" value="F:oxidoreductase activity, acting on paired donors, with incorporation or reduction of molecular oxygen"/>
    <property type="evidence" value="ECO:0007669"/>
    <property type="project" value="InterPro"/>
</dbReference>
<keyword evidence="3 7" id="KW-0479">Metal-binding</keyword>
<evidence type="ECO:0000256" key="7">
    <source>
        <dbReference type="RuleBase" id="RU000461"/>
    </source>
</evidence>
<keyword evidence="5 7" id="KW-0408">Iron</keyword>
<evidence type="ECO:0000313" key="9">
    <source>
        <dbReference type="Proteomes" id="UP000199323"/>
    </source>
</evidence>
<dbReference type="AlphaFoldDB" id="A0A1I2D1C9"/>
<keyword evidence="2 7" id="KW-0349">Heme</keyword>
<dbReference type="CDD" id="cd11029">
    <property type="entry name" value="CYP107-like"/>
    <property type="match status" value="1"/>
</dbReference>
<dbReference type="InterPro" id="IPR017972">
    <property type="entry name" value="Cyt_P450_CS"/>
</dbReference>
<organism evidence="8 9">
    <name type="scientific">Actinacidiphila alni</name>
    <dbReference type="NCBI Taxonomy" id="380248"/>
    <lineage>
        <taxon>Bacteria</taxon>
        <taxon>Bacillati</taxon>
        <taxon>Actinomycetota</taxon>
        <taxon>Actinomycetes</taxon>
        <taxon>Kitasatosporales</taxon>
        <taxon>Streptomycetaceae</taxon>
        <taxon>Actinacidiphila</taxon>
    </lineage>
</organism>
<keyword evidence="9" id="KW-1185">Reference proteome</keyword>
<dbReference type="PANTHER" id="PTHR46696">
    <property type="entry name" value="P450, PUTATIVE (EUROFUNG)-RELATED"/>
    <property type="match status" value="1"/>
</dbReference>
<keyword evidence="6 7" id="KW-0503">Monooxygenase</keyword>
<proteinExistence type="inferred from homology"/>
<dbReference type="Gene3D" id="1.10.630.10">
    <property type="entry name" value="Cytochrome P450"/>
    <property type="match status" value="1"/>
</dbReference>
<keyword evidence="4 7" id="KW-0560">Oxidoreductase</keyword>
<reference evidence="8 9" key="1">
    <citation type="submission" date="2016-10" db="EMBL/GenBank/DDBJ databases">
        <authorList>
            <person name="de Groot N.N."/>
        </authorList>
    </citation>
    <scope>NUCLEOTIDE SEQUENCE [LARGE SCALE GENOMIC DNA]</scope>
    <source>
        <strain evidence="8 9">CGMCC 4.3510</strain>
    </source>
</reference>
<dbReference type="Proteomes" id="UP000199323">
    <property type="component" value="Unassembled WGS sequence"/>
</dbReference>
<dbReference type="SUPFAM" id="SSF48264">
    <property type="entry name" value="Cytochrome P450"/>
    <property type="match status" value="1"/>
</dbReference>
<protein>
    <submittedName>
        <fullName evidence="8">Cytochrome P450</fullName>
    </submittedName>
</protein>
<sequence>MVPGMKTSETLTPLSFDHFGQNQHEENVRLRAAGPVALVELPGGVPAWAVTHHETLRQLLVDPRVSKDPRQWPRNTEGRLPDKWPLENFVSLPGILTRDGAEHRRLRALAGQAMTPRRTAAMRPRIEELAHQLLDAAAERGGEFDLREDYALPLPVKVIAELLGLPPMDGERLRALSDAVLTSHPAAKGNQTQVAQDQLLGLLAEAAATKRKNPGDDLTSALIAASEEGDKLSEDEIVVVMLTVLVGGHETTVNLITNAVRALLHNPAQLARARSGEVGWDSVIEEVVRYDCPVGHFPLRYAIEDIPVGDVVIRRGEALLASYAAAGRDAQQFPDADTFDVGRPNTRQLSFGNGPHFCIGAGLARLEGDIALRILFERFPELRMSRPSGCPVQSFIINSASELWVSGE</sequence>
<name>A0A1I2D1C9_9ACTN</name>
<dbReference type="InterPro" id="IPR002397">
    <property type="entry name" value="Cyt_P450_B"/>
</dbReference>
<dbReference type="Pfam" id="PF00067">
    <property type="entry name" value="p450"/>
    <property type="match status" value="2"/>
</dbReference>